<dbReference type="InterPro" id="IPR000095">
    <property type="entry name" value="CRIB_dom"/>
</dbReference>
<gene>
    <name evidence="3" type="ORF">EIP91_011457</name>
</gene>
<evidence type="ECO:0000313" key="4">
    <source>
        <dbReference type="Proteomes" id="UP000292702"/>
    </source>
</evidence>
<dbReference type="STRING" id="92696.A0A4R0RRU6"/>
<name>A0A4R0RRU6_9APHY</name>
<dbReference type="EMBL" id="RWJN01000074">
    <property type="protein sequence ID" value="TCD68179.1"/>
    <property type="molecule type" value="Genomic_DNA"/>
</dbReference>
<proteinExistence type="predicted"/>
<dbReference type="SUPFAM" id="SSF56112">
    <property type="entry name" value="Protein kinase-like (PK-like)"/>
    <property type="match status" value="1"/>
</dbReference>
<feature type="region of interest" description="Disordered" evidence="1">
    <location>
        <begin position="238"/>
        <end position="413"/>
    </location>
</feature>
<feature type="domain" description="Protein kinase" evidence="2">
    <location>
        <begin position="551"/>
        <end position="831"/>
    </location>
</feature>
<dbReference type="GO" id="GO:0005524">
    <property type="term" value="F:ATP binding"/>
    <property type="evidence" value="ECO:0007669"/>
    <property type="project" value="InterPro"/>
</dbReference>
<dbReference type="PANTHER" id="PTHR44329:SF214">
    <property type="entry name" value="PROTEIN KINASE DOMAIN-CONTAINING PROTEIN"/>
    <property type="match status" value="1"/>
</dbReference>
<reference evidence="3 4" key="1">
    <citation type="submission" date="2018-11" db="EMBL/GenBank/DDBJ databases">
        <title>Genome assembly of Steccherinum ochraceum LE-BIN_3174, the white-rot fungus of the Steccherinaceae family (The Residual Polyporoid clade, Polyporales, Basidiomycota).</title>
        <authorList>
            <person name="Fedorova T.V."/>
            <person name="Glazunova O.A."/>
            <person name="Landesman E.O."/>
            <person name="Moiseenko K.V."/>
            <person name="Psurtseva N.V."/>
            <person name="Savinova O.S."/>
            <person name="Shakhova N.V."/>
            <person name="Tyazhelova T.V."/>
            <person name="Vasina D.V."/>
        </authorList>
    </citation>
    <scope>NUCLEOTIDE SEQUENCE [LARGE SCALE GENOMIC DNA]</scope>
    <source>
        <strain evidence="3 4">LE-BIN_3174</strain>
    </source>
</reference>
<feature type="compositionally biased region" description="Low complexity" evidence="1">
    <location>
        <begin position="166"/>
        <end position="175"/>
    </location>
</feature>
<keyword evidence="4" id="KW-1185">Reference proteome</keyword>
<feature type="compositionally biased region" description="Pro residues" evidence="1">
    <location>
        <begin position="60"/>
        <end position="70"/>
    </location>
</feature>
<organism evidence="3 4">
    <name type="scientific">Steccherinum ochraceum</name>
    <dbReference type="NCBI Taxonomy" id="92696"/>
    <lineage>
        <taxon>Eukaryota</taxon>
        <taxon>Fungi</taxon>
        <taxon>Dikarya</taxon>
        <taxon>Basidiomycota</taxon>
        <taxon>Agaricomycotina</taxon>
        <taxon>Agaricomycetes</taxon>
        <taxon>Polyporales</taxon>
        <taxon>Steccherinaceae</taxon>
        <taxon>Steccherinum</taxon>
    </lineage>
</organism>
<dbReference type="Proteomes" id="UP000292702">
    <property type="component" value="Unassembled WGS sequence"/>
</dbReference>
<dbReference type="Pfam" id="PF07714">
    <property type="entry name" value="PK_Tyr_Ser-Thr"/>
    <property type="match status" value="1"/>
</dbReference>
<protein>
    <recommendedName>
        <fullName evidence="2">Protein kinase domain-containing protein</fullName>
    </recommendedName>
</protein>
<feature type="compositionally biased region" description="Polar residues" evidence="1">
    <location>
        <begin position="191"/>
        <end position="203"/>
    </location>
</feature>
<evidence type="ECO:0000259" key="2">
    <source>
        <dbReference type="PROSITE" id="PS50011"/>
    </source>
</evidence>
<dbReference type="InterPro" id="IPR001245">
    <property type="entry name" value="Ser-Thr/Tyr_kinase_cat_dom"/>
</dbReference>
<feature type="compositionally biased region" description="Basic and acidic residues" evidence="1">
    <location>
        <begin position="38"/>
        <end position="52"/>
    </location>
</feature>
<dbReference type="AlphaFoldDB" id="A0A4R0RRU6"/>
<dbReference type="PROSITE" id="PS50011">
    <property type="entry name" value="PROTEIN_KINASE_DOM"/>
    <property type="match status" value="1"/>
</dbReference>
<feature type="compositionally biased region" description="Basic and acidic residues" evidence="1">
    <location>
        <begin position="389"/>
        <end position="400"/>
    </location>
</feature>
<accession>A0A4R0RRU6</accession>
<feature type="region of interest" description="Disordered" evidence="1">
    <location>
        <begin position="33"/>
        <end position="87"/>
    </location>
</feature>
<comment type="caution">
    <text evidence="3">The sequence shown here is derived from an EMBL/GenBank/DDBJ whole genome shotgun (WGS) entry which is preliminary data.</text>
</comment>
<dbReference type="InterPro" id="IPR011009">
    <property type="entry name" value="Kinase-like_dom_sf"/>
</dbReference>
<dbReference type="Gene3D" id="3.90.810.10">
    <property type="entry name" value="CRIB domain"/>
    <property type="match status" value="1"/>
</dbReference>
<dbReference type="Gene3D" id="1.10.510.10">
    <property type="entry name" value="Transferase(Phosphotransferase) domain 1"/>
    <property type="match status" value="1"/>
</dbReference>
<dbReference type="GO" id="GO:0004674">
    <property type="term" value="F:protein serine/threonine kinase activity"/>
    <property type="evidence" value="ECO:0007669"/>
    <property type="project" value="TreeGrafter"/>
</dbReference>
<dbReference type="InterPro" id="IPR036936">
    <property type="entry name" value="CRIB_dom_sf"/>
</dbReference>
<dbReference type="InterPro" id="IPR000719">
    <property type="entry name" value="Prot_kinase_dom"/>
</dbReference>
<dbReference type="InterPro" id="IPR051681">
    <property type="entry name" value="Ser/Thr_Kinases-Pseudokinases"/>
</dbReference>
<feature type="region of interest" description="Disordered" evidence="1">
    <location>
        <begin position="164"/>
        <end position="210"/>
    </location>
</feature>
<evidence type="ECO:0000256" key="1">
    <source>
        <dbReference type="SAM" id="MobiDB-lite"/>
    </source>
</evidence>
<dbReference type="PANTHER" id="PTHR44329">
    <property type="entry name" value="SERINE/THREONINE-PROTEIN KINASE TNNI3K-RELATED"/>
    <property type="match status" value="1"/>
</dbReference>
<sequence>MSPSILPHKSRSPPSPYVISAPIEGSFVDFSKASSATDKSRLTPPPKRDRLRSFGSKTPLPSPAKLPPSTPKSKSGKRSPSISAPVQGSFKHIGHMTFDTQHGYTTAGVDPSWHSVIHHLEANDSSAAEYGAAARTHLNVNTKILMRPRRLSEPEMLSPIGVDITSSAESSSGSGHHQHRLNPSAAYGKLNSPSAHRPTQSFDYNPRLGRTGMGMSAVAGWHPRPQQRMNGNVAEARANRTPRWEGPGSVVRSTSAASVPEVLRPSMSLSQQSSGTRPSGLMGGNEKVTPAPGTVDMRGGDAVKDRRRMSRSVDASSRERVAATLRDGSVGPTSPERHLSPEGSRRRPVRRKAVPKLELSDEENDVQATPRRRANKEQQQQPRPTGRYFDSEAPIKDVYERTTSSSSTEWPESNLKRQDEVFLWRKEMQRKSELYEQEHQEGGDDLPPLPLSTHVHGASLSIRDRVMRCIRAALESGDYAELSQLDDEDAQFAVDTVWQMPVTPLPSRITSEVPSTLHHQLQRAHLRRLAFKLVLHFDRMPAALFLSGVQCHDREASIGGRFADVYRGTFGNLQVALKSLNVLKTSNAAKVRSRRQAFYRESLLWQDLSHPHILPYLGVGILEHSVCMVLPWMENGNIMNHMDNLKQQGKLTAHNHNSVVNEWCYQVALGLEYLHSEGIVHGDLRGASVLVDDDGNVRLTDFGMSAIAAGTTHGSERGDAKRWLAPELISPEQFDLSSGQLAYAGDMYAFAFIAMEIFTGNPPFTQLSEHQTIHHVLQGHRPRRPSLFEGAVVMSDPLWKVTTVCGSHHPSHRPSAASVVLVLETADRERLC</sequence>
<dbReference type="Pfam" id="PF00786">
    <property type="entry name" value="PBD"/>
    <property type="match status" value="1"/>
</dbReference>
<feature type="compositionally biased region" description="Polar residues" evidence="1">
    <location>
        <begin position="267"/>
        <end position="277"/>
    </location>
</feature>
<feature type="compositionally biased region" description="Basic and acidic residues" evidence="1">
    <location>
        <begin position="335"/>
        <end position="345"/>
    </location>
</feature>
<evidence type="ECO:0000313" key="3">
    <source>
        <dbReference type="EMBL" id="TCD68179.1"/>
    </source>
</evidence>
<dbReference type="OrthoDB" id="10261027at2759"/>